<dbReference type="PRINTS" id="PR01994">
    <property type="entry name" value="ANTIREPRESSR"/>
</dbReference>
<evidence type="ECO:0000256" key="1">
    <source>
        <dbReference type="SAM" id="MobiDB-lite"/>
    </source>
</evidence>
<sequence>MAGLIPVTFRQTTLFLIEDEGRPFAAMKPIALGMGLSWVACRARLLVEQTRWGTREIQVAPSTGDVAVLCLPLHKLGAWLTTVRPYHAKPSRREECRAFQAECDDLLCEVWNQHWAPAEGRQVDLAPNVSPPAAQELSMSPERPSLVIAEVAIRQDARGRFCLNDLHKASGGEQRHRPKYWLENQQTLELVAELSKGGIPPLEGSQPVVTVKGGNAAGTYVAKELVYAYTMWISPAFHLKVIRTFDAVTAGALDPAVSQAPEPTPSLMPELQIAQTAAAMIRLSELSKIRMLAEICRLRGVASSFLPDYVDEPLVRSLSSLLKEHGRRLSAQAANQALVELGLLETLTRPGSKGATKRFRSQTDAGLAYGRNETAPQNPRETQPLYYVHRFAELLARLERHLGQARDASQPAGAKRRVVH</sequence>
<evidence type="ECO:0000313" key="3">
    <source>
        <dbReference type="EMBL" id="NEV62418.1"/>
    </source>
</evidence>
<proteinExistence type="predicted"/>
<dbReference type="Pfam" id="PF04383">
    <property type="entry name" value="KilA-N"/>
    <property type="match status" value="1"/>
</dbReference>
<protein>
    <recommendedName>
        <fullName evidence="2">KilA-N domain-containing protein</fullName>
    </recommendedName>
</protein>
<evidence type="ECO:0000259" key="2">
    <source>
        <dbReference type="PROSITE" id="PS51301"/>
    </source>
</evidence>
<dbReference type="Proteomes" id="UP000483379">
    <property type="component" value="Unassembled WGS sequence"/>
</dbReference>
<dbReference type="RefSeq" id="WP_164452886.1">
    <property type="nucleotide sequence ID" value="NZ_JAAIJQ010000027.1"/>
</dbReference>
<dbReference type="SMART" id="SM01252">
    <property type="entry name" value="KilA-N"/>
    <property type="match status" value="1"/>
</dbReference>
<feature type="domain" description="KilA-N" evidence="2">
    <location>
        <begin position="140"/>
        <end position="248"/>
    </location>
</feature>
<feature type="region of interest" description="Disordered" evidence="1">
    <location>
        <begin position="351"/>
        <end position="382"/>
    </location>
</feature>
<keyword evidence="4" id="KW-1185">Reference proteome</keyword>
<reference evidence="3 4" key="1">
    <citation type="submission" date="2020-02" db="EMBL/GenBank/DDBJ databases">
        <title>Genome sequences of Thiorhodococcus mannitoliphagus and Thiorhodococcus minor, purple sulfur photosynthetic bacteria in the gammaproteobacterial family, Chromatiaceae.</title>
        <authorList>
            <person name="Aviles F.A."/>
            <person name="Meyer T.E."/>
            <person name="Kyndt J.A."/>
        </authorList>
    </citation>
    <scope>NUCLEOTIDE SEQUENCE [LARGE SCALE GENOMIC DNA]</scope>
    <source>
        <strain evidence="3 4">DSM 11518</strain>
    </source>
</reference>
<organism evidence="3 4">
    <name type="scientific">Thiorhodococcus minor</name>
    <dbReference type="NCBI Taxonomy" id="57489"/>
    <lineage>
        <taxon>Bacteria</taxon>
        <taxon>Pseudomonadati</taxon>
        <taxon>Pseudomonadota</taxon>
        <taxon>Gammaproteobacteria</taxon>
        <taxon>Chromatiales</taxon>
        <taxon>Chromatiaceae</taxon>
        <taxon>Thiorhodococcus</taxon>
    </lineage>
</organism>
<comment type="caution">
    <text evidence="3">The sequence shown here is derived from an EMBL/GenBank/DDBJ whole genome shotgun (WGS) entry which is preliminary data.</text>
</comment>
<dbReference type="EMBL" id="JAAIJQ010000027">
    <property type="protein sequence ID" value="NEV62418.1"/>
    <property type="molecule type" value="Genomic_DNA"/>
</dbReference>
<dbReference type="InterPro" id="IPR018875">
    <property type="entry name" value="Antirepressor_Ant_N"/>
</dbReference>
<gene>
    <name evidence="3" type="ORF">G3446_11040</name>
</gene>
<accession>A0A6M0JY17</accession>
<evidence type="ECO:0000313" key="4">
    <source>
        <dbReference type="Proteomes" id="UP000483379"/>
    </source>
</evidence>
<dbReference type="InterPro" id="IPR018004">
    <property type="entry name" value="KilA/APSES_HTH"/>
</dbReference>
<dbReference type="AlphaFoldDB" id="A0A6M0JY17"/>
<dbReference type="Pfam" id="PF10547">
    <property type="entry name" value="P22_AR_N"/>
    <property type="match status" value="1"/>
</dbReference>
<dbReference type="PROSITE" id="PS51301">
    <property type="entry name" value="KILA_N"/>
    <property type="match status" value="1"/>
</dbReference>
<dbReference type="InterPro" id="IPR017880">
    <property type="entry name" value="KilA_N"/>
</dbReference>
<name>A0A6M0JY17_9GAMM</name>